<dbReference type="OrthoDB" id="9786585at2"/>
<name>A0A5B9QWX0_9BACT</name>
<evidence type="ECO:0000256" key="2">
    <source>
        <dbReference type="ARBA" id="ARBA00022741"/>
    </source>
</evidence>
<feature type="region of interest" description="Disordered" evidence="5">
    <location>
        <begin position="306"/>
        <end position="338"/>
    </location>
</feature>
<dbReference type="GO" id="GO:0009432">
    <property type="term" value="P:SOS response"/>
    <property type="evidence" value="ECO:0007669"/>
    <property type="project" value="TreeGrafter"/>
</dbReference>
<dbReference type="InterPro" id="IPR004666">
    <property type="entry name" value="Rp_bS6_RimK/Lys_biosynth_LsyX"/>
</dbReference>
<dbReference type="KEGG" id="rul:UC8_55590"/>
<reference evidence="7 8" key="1">
    <citation type="submission" date="2019-08" db="EMBL/GenBank/DDBJ databases">
        <title>Deep-cultivation of Planctomycetes and their phenomic and genomic characterization uncovers novel biology.</title>
        <authorList>
            <person name="Wiegand S."/>
            <person name="Jogler M."/>
            <person name="Boedeker C."/>
            <person name="Pinto D."/>
            <person name="Vollmers J."/>
            <person name="Rivas-Marin E."/>
            <person name="Kohn T."/>
            <person name="Peeters S.H."/>
            <person name="Heuer A."/>
            <person name="Rast P."/>
            <person name="Oberbeckmann S."/>
            <person name="Bunk B."/>
            <person name="Jeske O."/>
            <person name="Meyerdierks A."/>
            <person name="Storesund J.E."/>
            <person name="Kallscheuer N."/>
            <person name="Luecker S."/>
            <person name="Lage O.M."/>
            <person name="Pohl T."/>
            <person name="Merkel B.J."/>
            <person name="Hornburger P."/>
            <person name="Mueller R.-W."/>
            <person name="Bruemmer F."/>
            <person name="Labrenz M."/>
            <person name="Spormann A.M."/>
            <person name="Op den Camp H."/>
            <person name="Overmann J."/>
            <person name="Amann R."/>
            <person name="Jetten M.S.M."/>
            <person name="Mascher T."/>
            <person name="Medema M.H."/>
            <person name="Devos D.P."/>
            <person name="Kaster A.-K."/>
            <person name="Ovreas L."/>
            <person name="Rohde M."/>
            <person name="Galperin M.Y."/>
            <person name="Jogler C."/>
        </authorList>
    </citation>
    <scope>NUCLEOTIDE SEQUENCE [LARGE SCALE GENOMIC DNA]</scope>
    <source>
        <strain evidence="7 8">UC8</strain>
    </source>
</reference>
<dbReference type="Pfam" id="PF08443">
    <property type="entry name" value="RimK"/>
    <property type="match status" value="1"/>
</dbReference>
<evidence type="ECO:0000256" key="5">
    <source>
        <dbReference type="SAM" id="MobiDB-lite"/>
    </source>
</evidence>
<sequence>MVPPSASLRFLVLGPDQGWHADQLASAATAAEHRLRFAPYESLSASLDGHGHQVRCAAGSLSDFDVVLTRTMPVGSLEQITFRLATLHALQNVSSENDSFAGPIVLNPPRALETAIDKYATLATVSRLGYDVPATAVVQSRSEAMEAFKRLGGDVVVKPIFGGEGRGVMRVQDPQLAWFTFATLERLDAVAYVQQFIPPGGIDTRLLVIGSQVWAVRRRSSDDWRTNVSQGAVSEGVEVTAAQRQMALRIAAEIGIQIGSVDVLDASDGRPRVLEVNGVPGWKGAQQALGIDLAARMIAHAEALVAARRESSDPPQTGHRRPTAPSSQVVSPPVHPHE</sequence>
<dbReference type="PANTHER" id="PTHR21621:SF0">
    <property type="entry name" value="BETA-CITRYLGLUTAMATE SYNTHASE B-RELATED"/>
    <property type="match status" value="1"/>
</dbReference>
<accession>A0A5B9QWX0</accession>
<proteinExistence type="predicted"/>
<dbReference type="PROSITE" id="PS50975">
    <property type="entry name" value="ATP_GRASP"/>
    <property type="match status" value="1"/>
</dbReference>
<organism evidence="7 8">
    <name type="scientific">Roseimaritima ulvae</name>
    <dbReference type="NCBI Taxonomy" id="980254"/>
    <lineage>
        <taxon>Bacteria</taxon>
        <taxon>Pseudomonadati</taxon>
        <taxon>Planctomycetota</taxon>
        <taxon>Planctomycetia</taxon>
        <taxon>Pirellulales</taxon>
        <taxon>Pirellulaceae</taxon>
        <taxon>Roseimaritima</taxon>
    </lineage>
</organism>
<dbReference type="SUPFAM" id="SSF56059">
    <property type="entry name" value="Glutathione synthetase ATP-binding domain-like"/>
    <property type="match status" value="1"/>
</dbReference>
<dbReference type="PANTHER" id="PTHR21621">
    <property type="entry name" value="RIBOSOMAL PROTEIN S6 MODIFICATION PROTEIN"/>
    <property type="match status" value="1"/>
</dbReference>
<dbReference type="InterPro" id="IPR011761">
    <property type="entry name" value="ATP-grasp"/>
</dbReference>
<dbReference type="Gene3D" id="3.30.470.20">
    <property type="entry name" value="ATP-grasp fold, B domain"/>
    <property type="match status" value="1"/>
</dbReference>
<dbReference type="EMBL" id="CP042914">
    <property type="protein sequence ID" value="QEG43508.1"/>
    <property type="molecule type" value="Genomic_DNA"/>
</dbReference>
<gene>
    <name evidence="7" type="primary">rimK_2</name>
    <name evidence="7" type="ORF">UC8_55590</name>
</gene>
<dbReference type="RefSeq" id="WP_068129632.1">
    <property type="nucleotide sequence ID" value="NZ_CP042914.1"/>
</dbReference>
<protein>
    <submittedName>
        <fullName evidence="7">Ribosomal protein S6 modification protein</fullName>
    </submittedName>
</protein>
<dbReference type="GO" id="GO:0018169">
    <property type="term" value="F:ribosomal S6-glutamic acid ligase activity"/>
    <property type="evidence" value="ECO:0007669"/>
    <property type="project" value="TreeGrafter"/>
</dbReference>
<dbReference type="Gene3D" id="3.40.50.20">
    <property type="match status" value="1"/>
</dbReference>
<dbReference type="AlphaFoldDB" id="A0A5B9QWX0"/>
<dbReference type="GO" id="GO:0046872">
    <property type="term" value="F:metal ion binding"/>
    <property type="evidence" value="ECO:0007669"/>
    <property type="project" value="UniProtKB-KW"/>
</dbReference>
<dbReference type="InterPro" id="IPR013815">
    <property type="entry name" value="ATP_grasp_subdomain_1"/>
</dbReference>
<feature type="domain" description="ATP-grasp" evidence="6">
    <location>
        <begin position="122"/>
        <end position="302"/>
    </location>
</feature>
<dbReference type="GO" id="GO:0005737">
    <property type="term" value="C:cytoplasm"/>
    <property type="evidence" value="ECO:0007669"/>
    <property type="project" value="TreeGrafter"/>
</dbReference>
<dbReference type="Proteomes" id="UP000325286">
    <property type="component" value="Chromosome"/>
</dbReference>
<evidence type="ECO:0000313" key="7">
    <source>
        <dbReference type="EMBL" id="QEG43508.1"/>
    </source>
</evidence>
<dbReference type="InterPro" id="IPR013651">
    <property type="entry name" value="ATP-grasp_RimK-type"/>
</dbReference>
<evidence type="ECO:0000256" key="4">
    <source>
        <dbReference type="PROSITE-ProRule" id="PRU00409"/>
    </source>
</evidence>
<keyword evidence="3 4" id="KW-0067">ATP-binding</keyword>
<keyword evidence="2 4" id="KW-0547">Nucleotide-binding</keyword>
<dbReference type="GO" id="GO:0005524">
    <property type="term" value="F:ATP binding"/>
    <property type="evidence" value="ECO:0007669"/>
    <property type="project" value="UniProtKB-UniRule"/>
</dbReference>
<evidence type="ECO:0000313" key="8">
    <source>
        <dbReference type="Proteomes" id="UP000325286"/>
    </source>
</evidence>
<keyword evidence="8" id="KW-1185">Reference proteome</keyword>
<dbReference type="Gene3D" id="3.30.1490.20">
    <property type="entry name" value="ATP-grasp fold, A domain"/>
    <property type="match status" value="1"/>
</dbReference>
<keyword evidence="1" id="KW-0479">Metal-binding</keyword>
<dbReference type="NCBIfam" id="TIGR00768">
    <property type="entry name" value="rimK_fam"/>
    <property type="match status" value="1"/>
</dbReference>
<evidence type="ECO:0000256" key="3">
    <source>
        <dbReference type="ARBA" id="ARBA00022840"/>
    </source>
</evidence>
<evidence type="ECO:0000256" key="1">
    <source>
        <dbReference type="ARBA" id="ARBA00022723"/>
    </source>
</evidence>
<evidence type="ECO:0000259" key="6">
    <source>
        <dbReference type="PROSITE" id="PS50975"/>
    </source>
</evidence>